<proteinExistence type="predicted"/>
<keyword evidence="1" id="KW-0472">Membrane</keyword>
<gene>
    <name evidence="3" type="ORF">HXX08_22595</name>
    <name evidence="4" type="ORF">OZ401_004203</name>
</gene>
<feature type="domain" description="TIR" evidence="2">
    <location>
        <begin position="8"/>
        <end position="136"/>
    </location>
</feature>
<sequence length="567" mass="62388">MTTTQNHNLLRVFLCHSSSDKLAVRKLYNRLKAEGFDPWLDEVNLIAGQIWQDEIEKAVEQSHVVLVCLTPASITKEGYVQREIRVALDAADYKPEGTLFIIPAKLQECEVPRRLSRWHWVNLFEANGYAKLIEALRTREASIPPNVTQVHTPPVITQRASNSPARVNSSYTVWAAIIAVVAILILVVALLFTSNKASGNTPVAGITNSINLVTDQNTATPTTIAPTTLAPTTATTTKLQTTAATSVVVTSQTTATTIKTTPPTTPPTIPTTTAAPVTTVKTPVSFTVVPTATGFNDVGIERVWNRIDKPVSEIPGIGRSFTWGASPISKVSTEMYNNSPRVVQYFDKGRMEVNYPGNNTTGAFYVTNGLLVMELVSGRRMDGDNTYTELEASAIPVVGDAQNNISPTYATFKSVATLWDNNNNKPSAIGAVINTRIDKAGNVTTFNPPEERKMASYDSSSGHNIADVFVNYMNKTGLIQNENGTIETRKIFADATYLNTPDIFFGRPITEAYWTRAPVAGVERDILVQLFERRILTYTPSVPADYQIEMTNLGQHYYQWRYVDNKG</sequence>
<protein>
    <submittedName>
        <fullName evidence="3">Toll/interleukin-1 receptor domain-containing protein</fullName>
    </submittedName>
</protein>
<organism evidence="3 5">
    <name type="scientific">Candidatus Chlorohelix allophototropha</name>
    <dbReference type="NCBI Taxonomy" id="3003348"/>
    <lineage>
        <taxon>Bacteria</taxon>
        <taxon>Bacillati</taxon>
        <taxon>Chloroflexota</taxon>
        <taxon>Chloroflexia</taxon>
        <taxon>Candidatus Chloroheliales</taxon>
        <taxon>Candidatus Chloroheliaceae</taxon>
        <taxon>Candidatus Chlorohelix</taxon>
    </lineage>
</organism>
<evidence type="ECO:0000313" key="6">
    <source>
        <dbReference type="Proteomes" id="UP001431572"/>
    </source>
</evidence>
<keyword evidence="1" id="KW-0812">Transmembrane</keyword>
<dbReference type="AlphaFoldDB" id="A0A8T7M964"/>
<dbReference type="RefSeq" id="WP_341470494.1">
    <property type="nucleotide sequence ID" value="NZ_CP128400.1"/>
</dbReference>
<keyword evidence="3" id="KW-0675">Receptor</keyword>
<reference evidence="3 5" key="1">
    <citation type="submission" date="2020-06" db="EMBL/GenBank/DDBJ databases">
        <title>Anoxygenic phototrophic Chloroflexota member uses a Type I reaction center.</title>
        <authorList>
            <person name="Tsuji J.M."/>
            <person name="Shaw N.A."/>
            <person name="Nagashima S."/>
            <person name="Venkiteswaran J."/>
            <person name="Schiff S.L."/>
            <person name="Hanada S."/>
            <person name="Tank M."/>
            <person name="Neufeld J.D."/>
        </authorList>
    </citation>
    <scope>NUCLEOTIDE SEQUENCE [LARGE SCALE GENOMIC DNA]</scope>
    <source>
        <strain evidence="3">L227-S17</strain>
    </source>
</reference>
<evidence type="ECO:0000259" key="2">
    <source>
        <dbReference type="PROSITE" id="PS50104"/>
    </source>
</evidence>
<dbReference type="InterPro" id="IPR000157">
    <property type="entry name" value="TIR_dom"/>
</dbReference>
<accession>A0A8T7M964</accession>
<evidence type="ECO:0000313" key="3">
    <source>
        <dbReference type="EMBL" id="NWJ48659.1"/>
    </source>
</evidence>
<feature type="transmembrane region" description="Helical" evidence="1">
    <location>
        <begin position="171"/>
        <end position="192"/>
    </location>
</feature>
<dbReference type="SUPFAM" id="SSF52200">
    <property type="entry name" value="Toll/Interleukin receptor TIR domain"/>
    <property type="match status" value="1"/>
</dbReference>
<reference evidence="4" key="2">
    <citation type="journal article" date="2024" name="Nature">
        <title>Anoxygenic phototroph of the Chloroflexota uses a type I reaction centre.</title>
        <authorList>
            <person name="Tsuji J.M."/>
            <person name="Shaw N.A."/>
            <person name="Nagashima S."/>
            <person name="Venkiteswaran J.J."/>
            <person name="Schiff S.L."/>
            <person name="Watanabe T."/>
            <person name="Fukui M."/>
            <person name="Hanada S."/>
            <person name="Tank M."/>
            <person name="Neufeld J.D."/>
        </authorList>
    </citation>
    <scope>NUCLEOTIDE SEQUENCE</scope>
    <source>
        <strain evidence="4">L227-S17</strain>
    </source>
</reference>
<dbReference type="EMBL" id="JACATZ010000003">
    <property type="protein sequence ID" value="NWJ48659.1"/>
    <property type="molecule type" value="Genomic_DNA"/>
</dbReference>
<keyword evidence="1" id="KW-1133">Transmembrane helix</keyword>
<dbReference type="InterPro" id="IPR035897">
    <property type="entry name" value="Toll_tir_struct_dom_sf"/>
</dbReference>
<dbReference type="PROSITE" id="PS50104">
    <property type="entry name" value="TIR"/>
    <property type="match status" value="1"/>
</dbReference>
<dbReference type="GO" id="GO:0007165">
    <property type="term" value="P:signal transduction"/>
    <property type="evidence" value="ECO:0007669"/>
    <property type="project" value="InterPro"/>
</dbReference>
<dbReference type="Pfam" id="PF13676">
    <property type="entry name" value="TIR_2"/>
    <property type="match status" value="1"/>
</dbReference>
<evidence type="ECO:0000313" key="4">
    <source>
        <dbReference type="EMBL" id="WJW68589.1"/>
    </source>
</evidence>
<dbReference type="Proteomes" id="UP001431572">
    <property type="component" value="Chromosome 2"/>
</dbReference>
<keyword evidence="6" id="KW-1185">Reference proteome</keyword>
<evidence type="ECO:0000256" key="1">
    <source>
        <dbReference type="SAM" id="Phobius"/>
    </source>
</evidence>
<dbReference type="Gene3D" id="3.40.50.10140">
    <property type="entry name" value="Toll/interleukin-1 receptor homology (TIR) domain"/>
    <property type="match status" value="1"/>
</dbReference>
<dbReference type="EMBL" id="CP128400">
    <property type="protein sequence ID" value="WJW68589.1"/>
    <property type="molecule type" value="Genomic_DNA"/>
</dbReference>
<evidence type="ECO:0000313" key="5">
    <source>
        <dbReference type="Proteomes" id="UP000521676"/>
    </source>
</evidence>
<name>A0A8T7M964_9CHLR</name>
<dbReference type="Proteomes" id="UP000521676">
    <property type="component" value="Unassembled WGS sequence"/>
</dbReference>